<evidence type="ECO:0000256" key="4">
    <source>
        <dbReference type="ARBA" id="ARBA00022475"/>
    </source>
</evidence>
<evidence type="ECO:0000256" key="5">
    <source>
        <dbReference type="ARBA" id="ARBA00022692"/>
    </source>
</evidence>
<dbReference type="InterPro" id="IPR011701">
    <property type="entry name" value="MFS"/>
</dbReference>
<dbReference type="NCBIfam" id="TIGR00885">
    <property type="entry name" value="fucP"/>
    <property type="match status" value="1"/>
</dbReference>
<dbReference type="RefSeq" id="WP_090534993.1">
    <property type="nucleotide sequence ID" value="NZ_CP071878.2"/>
</dbReference>
<dbReference type="InterPro" id="IPR005275">
    <property type="entry name" value="Lfuc_symporter_FucP"/>
</dbReference>
<keyword evidence="7" id="KW-0472">Membrane</keyword>
<dbReference type="AlphaFoldDB" id="A0A1G8NWY8"/>
<dbReference type="Pfam" id="PF07690">
    <property type="entry name" value="MFS_1"/>
    <property type="match status" value="1"/>
</dbReference>
<dbReference type="NCBIfam" id="TIGR01272">
    <property type="entry name" value="gluP"/>
    <property type="match status" value="1"/>
</dbReference>
<dbReference type="STRING" id="551996.SAMN05192573_1379"/>
<dbReference type="Proteomes" id="UP000199705">
    <property type="component" value="Unassembled WGS sequence"/>
</dbReference>
<evidence type="ECO:0000313" key="10">
    <source>
        <dbReference type="Proteomes" id="UP000199705"/>
    </source>
</evidence>
<comment type="function">
    <text evidence="1">Intake of glucose and galactose.</text>
</comment>
<gene>
    <name evidence="9" type="ORF">SAMN05192573_1379</name>
</gene>
<keyword evidence="4" id="KW-1003">Cell membrane</keyword>
<evidence type="ECO:0000259" key="8">
    <source>
        <dbReference type="PROSITE" id="PS50850"/>
    </source>
</evidence>
<dbReference type="InterPro" id="IPR005964">
    <property type="entry name" value="Glc/Gal_transptr_bac"/>
</dbReference>
<feature type="domain" description="Major facilitator superfamily (MFS) profile" evidence="8">
    <location>
        <begin position="9"/>
        <end position="418"/>
    </location>
</feature>
<dbReference type="InterPro" id="IPR050375">
    <property type="entry name" value="MFS_TsgA-like"/>
</dbReference>
<proteinExistence type="inferred from homology"/>
<keyword evidence="10" id="KW-1185">Reference proteome</keyword>
<dbReference type="PANTHER" id="PTHR43702">
    <property type="entry name" value="L-FUCOSE-PROTON SYMPORTER"/>
    <property type="match status" value="1"/>
</dbReference>
<dbReference type="SUPFAM" id="SSF103473">
    <property type="entry name" value="MFS general substrate transporter"/>
    <property type="match status" value="1"/>
</dbReference>
<evidence type="ECO:0000256" key="3">
    <source>
        <dbReference type="ARBA" id="ARBA00009120"/>
    </source>
</evidence>
<sequence>MSKNNALFAVALITSLFFIWGFALNLNPILIPHLKKACQLNDLQSSLIDSASYIAYFILPIPAAQFMKKYGYKGGIILGLILFSTGAFLFFPAAAVRNYAFFLAALFIVFSGAAFLETAANPYITVLGDPAGAERRINFSQSFNGLAATLAPLVGGNYILSGKVLTDAESSKMSPEQLNEYLNHEASSVQIPFVVIGAVVLVVAFLIYRTHFPPIVEETSEEAVNDNRSLGVRISELLHVKSLRAGIFAEFLYVGAQAGISSFFIRYSEKVAGFAEKPASFYLTIASAGFMAGRFIGTLLMRYFNPVKLLITYAIINIFLIAMAVTLKGEVAVYALMCTWFFMSIMFPTIFSLSIRGLGAKTKLGSSLVIMGIVGGAIFPVIMGRVSDATHSIQWAYVVPGICFFGILIFAINNHKVKKLTLSGSH</sequence>
<keyword evidence="6" id="KW-1133">Transmembrane helix</keyword>
<dbReference type="InterPro" id="IPR020846">
    <property type="entry name" value="MFS_dom"/>
</dbReference>
<evidence type="ECO:0000256" key="7">
    <source>
        <dbReference type="ARBA" id="ARBA00023136"/>
    </source>
</evidence>
<evidence type="ECO:0000256" key="6">
    <source>
        <dbReference type="ARBA" id="ARBA00022989"/>
    </source>
</evidence>
<reference evidence="10" key="1">
    <citation type="submission" date="2016-10" db="EMBL/GenBank/DDBJ databases">
        <authorList>
            <person name="Varghese N."/>
            <person name="Submissions S."/>
        </authorList>
    </citation>
    <scope>NUCLEOTIDE SEQUENCE [LARGE SCALE GENOMIC DNA]</scope>
    <source>
        <strain evidence="10">Gh-67</strain>
    </source>
</reference>
<dbReference type="GO" id="GO:1904659">
    <property type="term" value="P:D-glucose transmembrane transport"/>
    <property type="evidence" value="ECO:0007669"/>
    <property type="project" value="InterPro"/>
</dbReference>
<evidence type="ECO:0000256" key="2">
    <source>
        <dbReference type="ARBA" id="ARBA00004429"/>
    </source>
</evidence>
<dbReference type="PANTHER" id="PTHR43702:SF11">
    <property type="entry name" value="L-FUCOSE-PROTON SYMPORTER"/>
    <property type="match status" value="1"/>
</dbReference>
<dbReference type="GO" id="GO:0005354">
    <property type="term" value="F:galactose transmembrane transporter activity"/>
    <property type="evidence" value="ECO:0007669"/>
    <property type="project" value="InterPro"/>
</dbReference>
<evidence type="ECO:0000313" key="9">
    <source>
        <dbReference type="EMBL" id="SDI84506.1"/>
    </source>
</evidence>
<dbReference type="Gene3D" id="1.20.1250.20">
    <property type="entry name" value="MFS general substrate transporter like domains"/>
    <property type="match status" value="2"/>
</dbReference>
<dbReference type="OrthoDB" id="9786665at2"/>
<dbReference type="CDD" id="cd17394">
    <property type="entry name" value="MFS_FucP_like"/>
    <property type="match status" value="1"/>
</dbReference>
<keyword evidence="5" id="KW-0812">Transmembrane</keyword>
<organism evidence="9 10">
    <name type="scientific">Mucilaginibacter gossypii</name>
    <dbReference type="NCBI Taxonomy" id="551996"/>
    <lineage>
        <taxon>Bacteria</taxon>
        <taxon>Pseudomonadati</taxon>
        <taxon>Bacteroidota</taxon>
        <taxon>Sphingobacteriia</taxon>
        <taxon>Sphingobacteriales</taxon>
        <taxon>Sphingobacteriaceae</taxon>
        <taxon>Mucilaginibacter</taxon>
    </lineage>
</organism>
<dbReference type="GO" id="GO:0055056">
    <property type="term" value="F:D-glucose transmembrane transporter activity"/>
    <property type="evidence" value="ECO:0007669"/>
    <property type="project" value="InterPro"/>
</dbReference>
<evidence type="ECO:0000256" key="1">
    <source>
        <dbReference type="ARBA" id="ARBA00003321"/>
    </source>
</evidence>
<protein>
    <submittedName>
        <fullName evidence="9">MFS transporter, FHS family, L-fucose permease</fullName>
    </submittedName>
</protein>
<dbReference type="EMBL" id="FNCG01000037">
    <property type="protein sequence ID" value="SDI84506.1"/>
    <property type="molecule type" value="Genomic_DNA"/>
</dbReference>
<dbReference type="GO" id="GO:0015535">
    <property type="term" value="F:fucose:proton symporter activity"/>
    <property type="evidence" value="ECO:0007669"/>
    <property type="project" value="InterPro"/>
</dbReference>
<comment type="similarity">
    <text evidence="3">Belongs to the major facilitator superfamily. FHS transporter (TC 2.A.1.7) family.</text>
</comment>
<dbReference type="InterPro" id="IPR036259">
    <property type="entry name" value="MFS_trans_sf"/>
</dbReference>
<accession>A0A1G8NWY8</accession>
<comment type="subcellular location">
    <subcellularLocation>
        <location evidence="2">Cell inner membrane</location>
        <topology evidence="2">Multi-pass membrane protein</topology>
    </subcellularLocation>
</comment>
<name>A0A1G8NWY8_9SPHI</name>
<dbReference type="GO" id="GO:0005886">
    <property type="term" value="C:plasma membrane"/>
    <property type="evidence" value="ECO:0007669"/>
    <property type="project" value="UniProtKB-SubCell"/>
</dbReference>
<dbReference type="PROSITE" id="PS50850">
    <property type="entry name" value="MFS"/>
    <property type="match status" value="1"/>
</dbReference>